<dbReference type="OrthoDB" id="9757901at2"/>
<name>A0A1M6DLR6_9FIRM</name>
<gene>
    <name evidence="6" type="ORF">SAMN02745751_00963</name>
</gene>
<keyword evidence="7" id="KW-1185">Reference proteome</keyword>
<dbReference type="AlphaFoldDB" id="A0A1M6DLR6"/>
<protein>
    <submittedName>
        <fullName evidence="6">Stage V sporulation protein D (Sporulation-specific penicillin-binding protein)</fullName>
    </submittedName>
</protein>
<keyword evidence="4" id="KW-1133">Transmembrane helix</keyword>
<comment type="subcellular location">
    <subcellularLocation>
        <location evidence="1">Membrane</location>
    </subcellularLocation>
</comment>
<dbReference type="Gene3D" id="3.30.10.20">
    <property type="match status" value="1"/>
</dbReference>
<dbReference type="Gene3D" id="3.30.450.330">
    <property type="match status" value="1"/>
</dbReference>
<dbReference type="GO" id="GO:0071555">
    <property type="term" value="P:cell wall organization"/>
    <property type="evidence" value="ECO:0007669"/>
    <property type="project" value="TreeGrafter"/>
</dbReference>
<dbReference type="SMART" id="SM00740">
    <property type="entry name" value="PASTA"/>
    <property type="match status" value="1"/>
</dbReference>
<feature type="domain" description="PASTA" evidence="5">
    <location>
        <begin position="646"/>
        <end position="708"/>
    </location>
</feature>
<dbReference type="Gene3D" id="3.90.1310.10">
    <property type="entry name" value="Penicillin-binding protein 2a (Domain 2)"/>
    <property type="match status" value="1"/>
</dbReference>
<dbReference type="Pfam" id="PF00905">
    <property type="entry name" value="Transpeptidase"/>
    <property type="match status" value="1"/>
</dbReference>
<evidence type="ECO:0000259" key="5">
    <source>
        <dbReference type="PROSITE" id="PS51178"/>
    </source>
</evidence>
<dbReference type="PROSITE" id="PS51178">
    <property type="entry name" value="PASTA"/>
    <property type="match status" value="1"/>
</dbReference>
<dbReference type="InterPro" id="IPR005311">
    <property type="entry name" value="PBP_dimer"/>
</dbReference>
<feature type="transmembrane region" description="Helical" evidence="4">
    <location>
        <begin position="12"/>
        <end position="31"/>
    </location>
</feature>
<dbReference type="PANTHER" id="PTHR30627:SF1">
    <property type="entry name" value="PEPTIDOGLYCAN D,D-TRANSPEPTIDASE FTSI"/>
    <property type="match status" value="1"/>
</dbReference>
<dbReference type="SUPFAM" id="SSF56601">
    <property type="entry name" value="beta-lactamase/transpeptidase-like"/>
    <property type="match status" value="1"/>
</dbReference>
<dbReference type="Gene3D" id="3.40.710.10">
    <property type="entry name" value="DD-peptidase/beta-lactamase superfamily"/>
    <property type="match status" value="1"/>
</dbReference>
<dbReference type="InterPro" id="IPR005543">
    <property type="entry name" value="PASTA_dom"/>
</dbReference>
<dbReference type="SUPFAM" id="SSF54184">
    <property type="entry name" value="Penicillin-binding protein 2x (pbp-2x), c-terminal domain"/>
    <property type="match status" value="1"/>
</dbReference>
<keyword evidence="4" id="KW-0812">Transmembrane</keyword>
<comment type="similarity">
    <text evidence="2">Belongs to the transpeptidase family.</text>
</comment>
<proteinExistence type="inferred from homology"/>
<dbReference type="Pfam" id="PF03717">
    <property type="entry name" value="PBP_dimer"/>
    <property type="match status" value="1"/>
</dbReference>
<evidence type="ECO:0000256" key="1">
    <source>
        <dbReference type="ARBA" id="ARBA00004370"/>
    </source>
</evidence>
<evidence type="ECO:0000313" key="6">
    <source>
        <dbReference type="EMBL" id="SHI74081.1"/>
    </source>
</evidence>
<dbReference type="GO" id="GO:0008658">
    <property type="term" value="F:penicillin binding"/>
    <property type="evidence" value="ECO:0007669"/>
    <property type="project" value="InterPro"/>
</dbReference>
<evidence type="ECO:0000256" key="3">
    <source>
        <dbReference type="ARBA" id="ARBA00023136"/>
    </source>
</evidence>
<dbReference type="GO" id="GO:0005886">
    <property type="term" value="C:plasma membrane"/>
    <property type="evidence" value="ECO:0007669"/>
    <property type="project" value="TreeGrafter"/>
</dbReference>
<evidence type="ECO:0000313" key="7">
    <source>
        <dbReference type="Proteomes" id="UP000184052"/>
    </source>
</evidence>
<keyword evidence="3 4" id="KW-0472">Membrane</keyword>
<dbReference type="InterPro" id="IPR012338">
    <property type="entry name" value="Beta-lactam/transpept-like"/>
</dbReference>
<dbReference type="InterPro" id="IPR036138">
    <property type="entry name" value="PBP_dimer_sf"/>
</dbReference>
<dbReference type="CDD" id="cd06577">
    <property type="entry name" value="PASTA_pknB"/>
    <property type="match status" value="1"/>
</dbReference>
<evidence type="ECO:0000256" key="4">
    <source>
        <dbReference type="SAM" id="Phobius"/>
    </source>
</evidence>
<sequence length="708" mass="79810">MSKPNLHIKKRIIFLMFLFFAFMVALIVRLGQFQLIDGDVYKKEAFEQWSRDISINASRGTIYDKKGKRLAVSVKSDTVVCFPRDITKSINKSNQEVPVEIVEDKGVMYKILNIFKAEEETVEDDAIDKEAVQAEIENEYNEIAVKLSEVLEMEKDEVYSLITKDSEYVTIKRWITIEQADKLEEMDIVGIKIIEDTKRVYPYGNFASYILGFTNIDQVGLYGIEKTYNEYLMGEPGRRIVNTDSNGVELPYDGFEEYFEPVDGLNVVLTIDEVIQHYAENAVEKAYYDNRAKSATMLIMDPETGDVLAMASKPSYDPNNPREPYDETMEKLWEGLNDNELTEKWYDLWRNPSVNDIYEPGSTFKLLTGAIALEENKASLDTKYYCDGYVTGIESATTIKCWRYYNPHGEQTFAETLQNSCNDALADMGLAIGKERFRHYIDALGFGEKTNIELNGEAYGLVNEPANMKDVNTVTQSFGQGISVTPIQLVTALCSLCNDGYLVKPRIVKQLVDNDGNIVKENEVEIVRRVFSEETCNDMLYAMESVVSEGSGRNAYIPGYSVGGKTGTAQKVIGGKYSEDMYITSFIAAAPTYDPEVVALMIIDEPKDSYYGSTIAAPVIGDVLEEVLNYMDVPPVYTDEEKVKIENSYVIVPNVTGMNIKDASGLLEKLGLEHNVTINVDEEMVVKEQYPKEGTEVMRGSVITIMLN</sequence>
<dbReference type="InterPro" id="IPR001460">
    <property type="entry name" value="PCN-bd_Tpept"/>
</dbReference>
<dbReference type="SUPFAM" id="SSF56519">
    <property type="entry name" value="Penicillin binding protein dimerisation domain"/>
    <property type="match status" value="1"/>
</dbReference>
<evidence type="ECO:0000256" key="2">
    <source>
        <dbReference type="ARBA" id="ARBA00007171"/>
    </source>
</evidence>
<dbReference type="InterPro" id="IPR050515">
    <property type="entry name" value="Beta-lactam/transpept"/>
</dbReference>
<dbReference type="EMBL" id="FQZL01000006">
    <property type="protein sequence ID" value="SHI74081.1"/>
    <property type="molecule type" value="Genomic_DNA"/>
</dbReference>
<dbReference type="PANTHER" id="PTHR30627">
    <property type="entry name" value="PEPTIDOGLYCAN D,D-TRANSPEPTIDASE"/>
    <property type="match status" value="1"/>
</dbReference>
<dbReference type="STRING" id="1121476.SAMN02745751_00963"/>
<organism evidence="6 7">
    <name type="scientific">Dethiosulfatibacter aminovorans DSM 17477</name>
    <dbReference type="NCBI Taxonomy" id="1121476"/>
    <lineage>
        <taxon>Bacteria</taxon>
        <taxon>Bacillati</taxon>
        <taxon>Bacillota</taxon>
        <taxon>Tissierellia</taxon>
        <taxon>Dethiosulfatibacter</taxon>
    </lineage>
</organism>
<dbReference type="Proteomes" id="UP000184052">
    <property type="component" value="Unassembled WGS sequence"/>
</dbReference>
<accession>A0A1M6DLR6</accession>
<reference evidence="6 7" key="1">
    <citation type="submission" date="2016-11" db="EMBL/GenBank/DDBJ databases">
        <authorList>
            <person name="Jaros S."/>
            <person name="Januszkiewicz K."/>
            <person name="Wedrychowicz H."/>
        </authorList>
    </citation>
    <scope>NUCLEOTIDE SEQUENCE [LARGE SCALE GENOMIC DNA]</scope>
    <source>
        <strain evidence="6 7">DSM 17477</strain>
    </source>
</reference>
<dbReference type="Pfam" id="PF03793">
    <property type="entry name" value="PASTA"/>
    <property type="match status" value="1"/>
</dbReference>